<dbReference type="CDD" id="cd06171">
    <property type="entry name" value="Sigma70_r4"/>
    <property type="match status" value="1"/>
</dbReference>
<evidence type="ECO:0000256" key="2">
    <source>
        <dbReference type="ARBA" id="ARBA00011344"/>
    </source>
</evidence>
<organism evidence="10 11">
    <name type="scientific">Saccharopolyspora halophila</name>
    <dbReference type="NCBI Taxonomy" id="405551"/>
    <lineage>
        <taxon>Bacteria</taxon>
        <taxon>Bacillati</taxon>
        <taxon>Actinomycetota</taxon>
        <taxon>Actinomycetes</taxon>
        <taxon>Pseudonocardiales</taxon>
        <taxon>Pseudonocardiaceae</taxon>
        <taxon>Saccharopolyspora</taxon>
    </lineage>
</organism>
<sequence length="328" mass="36889">MATPTAPSTTDEFSAQADPYRRELLAHCYRMLGSLHEAEDLVQETYLRAWRAYEKFEGRSSLRTWLHKIATTTCLTALENRNRRPLPSGLGAPADDVPEEKILESAEVPWLEPFPDSLLPESVSDPATIVGQRESTRLAFIAALQYLPARQRAVLLLRDVLKWRATEVAEALEISTAAVNSVLQRARAQLERAAPSQEDRPPELTAEQERLLERYVAAFESKNVPAIVELFTAEASWEMPPFRLWVVGGERIAQLRTRQCPAGADGLRLRPTRANGRPAFGMYLRDADGVFRSFQLNVLELDGNLVRRVVAFFDVDFTKFGLPVICPE</sequence>
<dbReference type="Gene3D" id="3.10.450.50">
    <property type="match status" value="1"/>
</dbReference>
<dbReference type="InterPro" id="IPR000838">
    <property type="entry name" value="RNA_pol_sigma70_ECF_CS"/>
</dbReference>
<proteinExistence type="inferred from homology"/>
<dbReference type="SUPFAM" id="SSF54427">
    <property type="entry name" value="NTF2-like"/>
    <property type="match status" value="1"/>
</dbReference>
<dbReference type="NCBIfam" id="NF006089">
    <property type="entry name" value="PRK08241.1"/>
    <property type="match status" value="1"/>
</dbReference>
<keyword evidence="5 7" id="KW-0238">DNA-binding</keyword>
<dbReference type="InterPro" id="IPR039425">
    <property type="entry name" value="RNA_pol_sigma-70-like"/>
</dbReference>
<dbReference type="Pfam" id="PF08281">
    <property type="entry name" value="Sigma70_r4_2"/>
    <property type="match status" value="1"/>
</dbReference>
<accession>A0ABP5TI85</accession>
<gene>
    <name evidence="10" type="ORF">GCM10009854_34330</name>
</gene>
<reference evidence="11" key="1">
    <citation type="journal article" date="2019" name="Int. J. Syst. Evol. Microbiol.">
        <title>The Global Catalogue of Microorganisms (GCM) 10K type strain sequencing project: providing services to taxonomists for standard genome sequencing and annotation.</title>
        <authorList>
            <consortium name="The Broad Institute Genomics Platform"/>
            <consortium name="The Broad Institute Genome Sequencing Center for Infectious Disease"/>
            <person name="Wu L."/>
            <person name="Ma J."/>
        </authorList>
    </citation>
    <scope>NUCLEOTIDE SEQUENCE [LARGE SCALE GENOMIC DNA]</scope>
    <source>
        <strain evidence="11">JCM 16221</strain>
    </source>
</reference>
<dbReference type="InterPro" id="IPR014305">
    <property type="entry name" value="RNA_pol_sigma-G_actinobac"/>
</dbReference>
<evidence type="ECO:0000256" key="6">
    <source>
        <dbReference type="ARBA" id="ARBA00023163"/>
    </source>
</evidence>
<evidence type="ECO:0000256" key="4">
    <source>
        <dbReference type="ARBA" id="ARBA00023082"/>
    </source>
</evidence>
<evidence type="ECO:0000256" key="3">
    <source>
        <dbReference type="ARBA" id="ARBA00023015"/>
    </source>
</evidence>
<evidence type="ECO:0000256" key="5">
    <source>
        <dbReference type="ARBA" id="ARBA00023125"/>
    </source>
</evidence>
<evidence type="ECO:0000259" key="9">
    <source>
        <dbReference type="Pfam" id="PF08281"/>
    </source>
</evidence>
<dbReference type="InterPro" id="IPR007627">
    <property type="entry name" value="RNA_pol_sigma70_r2"/>
</dbReference>
<dbReference type="EMBL" id="BAAARA010000010">
    <property type="protein sequence ID" value="GAA2353426.1"/>
    <property type="molecule type" value="Genomic_DNA"/>
</dbReference>
<protein>
    <recommendedName>
        <fullName evidence="7">RNA polymerase sigma factor</fullName>
    </recommendedName>
</protein>
<dbReference type="InterPro" id="IPR013325">
    <property type="entry name" value="RNA_pol_sigma_r2"/>
</dbReference>
<evidence type="ECO:0000259" key="8">
    <source>
        <dbReference type="Pfam" id="PF04542"/>
    </source>
</evidence>
<dbReference type="InterPro" id="IPR036388">
    <property type="entry name" value="WH-like_DNA-bd_sf"/>
</dbReference>
<dbReference type="Pfam" id="PF04542">
    <property type="entry name" value="Sigma70_r2"/>
    <property type="match status" value="1"/>
</dbReference>
<comment type="similarity">
    <text evidence="1 7">Belongs to the sigma-70 factor family. ECF subfamily.</text>
</comment>
<dbReference type="InterPro" id="IPR013324">
    <property type="entry name" value="RNA_pol_sigma_r3/r4-like"/>
</dbReference>
<dbReference type="SUPFAM" id="SSF88659">
    <property type="entry name" value="Sigma3 and sigma4 domains of RNA polymerase sigma factors"/>
    <property type="match status" value="1"/>
</dbReference>
<keyword evidence="6 7" id="KW-0804">Transcription</keyword>
<feature type="domain" description="RNA polymerase sigma factor 70 region 4 type 2" evidence="9">
    <location>
        <begin position="138"/>
        <end position="190"/>
    </location>
</feature>
<feature type="domain" description="RNA polymerase sigma-70 region 2" evidence="8">
    <location>
        <begin position="19"/>
        <end position="83"/>
    </location>
</feature>
<dbReference type="SUPFAM" id="SSF88946">
    <property type="entry name" value="Sigma2 domain of RNA polymerase sigma factors"/>
    <property type="match status" value="1"/>
</dbReference>
<dbReference type="PANTHER" id="PTHR43133">
    <property type="entry name" value="RNA POLYMERASE ECF-TYPE SIGMA FACTO"/>
    <property type="match status" value="1"/>
</dbReference>
<dbReference type="Proteomes" id="UP001501218">
    <property type="component" value="Unassembled WGS sequence"/>
</dbReference>
<dbReference type="RefSeq" id="WP_344133312.1">
    <property type="nucleotide sequence ID" value="NZ_BAAARA010000010.1"/>
</dbReference>
<name>A0ABP5TI85_9PSEU</name>
<dbReference type="Gene3D" id="1.10.1740.10">
    <property type="match status" value="1"/>
</dbReference>
<dbReference type="PROSITE" id="PS01063">
    <property type="entry name" value="SIGMA70_ECF"/>
    <property type="match status" value="1"/>
</dbReference>
<dbReference type="NCBIfam" id="TIGR02937">
    <property type="entry name" value="sigma70-ECF"/>
    <property type="match status" value="1"/>
</dbReference>
<dbReference type="Gene3D" id="1.10.10.10">
    <property type="entry name" value="Winged helix-like DNA-binding domain superfamily/Winged helix DNA-binding domain"/>
    <property type="match status" value="1"/>
</dbReference>
<evidence type="ECO:0000256" key="7">
    <source>
        <dbReference type="RuleBase" id="RU000716"/>
    </source>
</evidence>
<keyword evidence="3 7" id="KW-0805">Transcription regulation</keyword>
<comment type="subunit">
    <text evidence="2">Interacts transiently with the RNA polymerase catalytic core formed by RpoA, RpoB, RpoC and RpoZ (2 alpha, 1 beta, 1 beta' and 1 omega subunit) to form the RNA polymerase holoenzyme that can initiate transcription.</text>
</comment>
<evidence type="ECO:0000313" key="10">
    <source>
        <dbReference type="EMBL" id="GAA2353426.1"/>
    </source>
</evidence>
<dbReference type="InterPro" id="IPR032710">
    <property type="entry name" value="NTF2-like_dom_sf"/>
</dbReference>
<comment type="caution">
    <text evidence="10">The sequence shown here is derived from an EMBL/GenBank/DDBJ whole genome shotgun (WGS) entry which is preliminary data.</text>
</comment>
<dbReference type="PANTHER" id="PTHR43133:SF65">
    <property type="entry name" value="ECF RNA POLYMERASE SIGMA FACTOR SIGG"/>
    <property type="match status" value="1"/>
</dbReference>
<evidence type="ECO:0000256" key="1">
    <source>
        <dbReference type="ARBA" id="ARBA00010641"/>
    </source>
</evidence>
<evidence type="ECO:0000313" key="11">
    <source>
        <dbReference type="Proteomes" id="UP001501218"/>
    </source>
</evidence>
<keyword evidence="11" id="KW-1185">Reference proteome</keyword>
<dbReference type="NCBIfam" id="TIGR02960">
    <property type="entry name" value="SigX5"/>
    <property type="match status" value="1"/>
</dbReference>
<keyword evidence="4 7" id="KW-0731">Sigma factor</keyword>
<dbReference type="InterPro" id="IPR013249">
    <property type="entry name" value="RNA_pol_sigma70_r4_t2"/>
</dbReference>
<dbReference type="InterPro" id="IPR014284">
    <property type="entry name" value="RNA_pol_sigma-70_dom"/>
</dbReference>